<reference evidence="2" key="1">
    <citation type="submission" date="2021-04" db="EMBL/GenBank/DDBJ databases">
        <title>Microbacterium tenobrionis sp. nov. and Microbacterium allomyrinae sp. nov., isolated from larvae of Tenobrio molitor and Allomyrina dichotoma, respectively.</title>
        <authorList>
            <person name="Lee S.D."/>
        </authorList>
    </citation>
    <scope>NUCLEOTIDE SEQUENCE</scope>
    <source>
        <strain evidence="2">BWT-G7</strain>
    </source>
</reference>
<evidence type="ECO:0000256" key="1">
    <source>
        <dbReference type="SAM" id="MobiDB-lite"/>
    </source>
</evidence>
<evidence type="ECO:0000313" key="3">
    <source>
        <dbReference type="Proteomes" id="UP001139354"/>
    </source>
</evidence>
<organism evidence="2 3">
    <name type="scientific">Microbacterium allomyrinae</name>
    <dbReference type="NCBI Taxonomy" id="2830666"/>
    <lineage>
        <taxon>Bacteria</taxon>
        <taxon>Bacillati</taxon>
        <taxon>Actinomycetota</taxon>
        <taxon>Actinomycetes</taxon>
        <taxon>Micrococcales</taxon>
        <taxon>Microbacteriaceae</taxon>
        <taxon>Microbacterium</taxon>
    </lineage>
</organism>
<gene>
    <name evidence="2" type="ORF">KEC57_04105</name>
</gene>
<proteinExistence type="predicted"/>
<accession>A0A9X1S2G9</accession>
<sequence length="80" mass="8772">MLSLVTAAEHQYRHEARTRDREHALRASIREHHEYRATATAVAQPRTAVAVASRPPRAVWARPIGAHANPDATQVGCAIA</sequence>
<keyword evidence="3" id="KW-1185">Reference proteome</keyword>
<dbReference type="AlphaFoldDB" id="A0A9X1S2G9"/>
<feature type="region of interest" description="Disordered" evidence="1">
    <location>
        <begin position="1"/>
        <end position="21"/>
    </location>
</feature>
<protein>
    <submittedName>
        <fullName evidence="2">Uncharacterized protein</fullName>
    </submittedName>
</protein>
<dbReference type="EMBL" id="JAGTTN010000001">
    <property type="protein sequence ID" value="MCC2031362.1"/>
    <property type="molecule type" value="Genomic_DNA"/>
</dbReference>
<evidence type="ECO:0000313" key="2">
    <source>
        <dbReference type="EMBL" id="MCC2031362.1"/>
    </source>
</evidence>
<feature type="compositionally biased region" description="Basic and acidic residues" evidence="1">
    <location>
        <begin position="10"/>
        <end position="21"/>
    </location>
</feature>
<comment type="caution">
    <text evidence="2">The sequence shown here is derived from an EMBL/GenBank/DDBJ whole genome shotgun (WGS) entry which is preliminary data.</text>
</comment>
<dbReference type="Proteomes" id="UP001139354">
    <property type="component" value="Unassembled WGS sequence"/>
</dbReference>
<dbReference type="RefSeq" id="WP_229383247.1">
    <property type="nucleotide sequence ID" value="NZ_JAGTTN010000001.1"/>
</dbReference>
<name>A0A9X1S2G9_9MICO</name>